<sequence length="104" mass="10882">MSSHDRALPGGPDEPEAASDPATGGFDTSPTVDLDLDLTSHEMLRRAHVLDALGDDWDPVAALRDEQAAYRLLYSGLDAEQRRVYDELVAAGVLPGGGGGHAAA</sequence>
<evidence type="ECO:0000313" key="3">
    <source>
        <dbReference type="Proteomes" id="UP001180737"/>
    </source>
</evidence>
<accession>A0ABU2YXM8</accession>
<reference evidence="2" key="1">
    <citation type="submission" date="2024-05" db="EMBL/GenBank/DDBJ databases">
        <title>30 novel species of actinomycetes from the DSMZ collection.</title>
        <authorList>
            <person name="Nouioui I."/>
        </authorList>
    </citation>
    <scope>NUCLEOTIDE SEQUENCE</scope>
    <source>
        <strain evidence="2">DSM 3412</strain>
    </source>
</reference>
<proteinExistence type="predicted"/>
<dbReference type="Proteomes" id="UP001180737">
    <property type="component" value="Unassembled WGS sequence"/>
</dbReference>
<comment type="caution">
    <text evidence="2">The sequence shown here is derived from an EMBL/GenBank/DDBJ whole genome shotgun (WGS) entry which is preliminary data.</text>
</comment>
<keyword evidence="3" id="KW-1185">Reference proteome</keyword>
<gene>
    <name evidence="2" type="ORF">RM704_16625</name>
</gene>
<protein>
    <submittedName>
        <fullName evidence="2">DUF6400 family protein</fullName>
    </submittedName>
</protein>
<organism evidence="2 3">
    <name type="scientific">Streptomyces gottesmaniae</name>
    <dbReference type="NCBI Taxonomy" id="3075518"/>
    <lineage>
        <taxon>Bacteria</taxon>
        <taxon>Bacillati</taxon>
        <taxon>Actinomycetota</taxon>
        <taxon>Actinomycetes</taxon>
        <taxon>Kitasatosporales</taxon>
        <taxon>Streptomycetaceae</taxon>
        <taxon>Streptomyces</taxon>
    </lineage>
</organism>
<evidence type="ECO:0000313" key="2">
    <source>
        <dbReference type="EMBL" id="MDT0569077.1"/>
    </source>
</evidence>
<feature type="region of interest" description="Disordered" evidence="1">
    <location>
        <begin position="1"/>
        <end position="33"/>
    </location>
</feature>
<evidence type="ECO:0000256" key="1">
    <source>
        <dbReference type="SAM" id="MobiDB-lite"/>
    </source>
</evidence>
<dbReference type="InterPro" id="IPR045649">
    <property type="entry name" value="DUF6400"/>
</dbReference>
<dbReference type="RefSeq" id="WP_033526076.1">
    <property type="nucleotide sequence ID" value="NZ_JAVRFJ010000013.1"/>
</dbReference>
<dbReference type="EMBL" id="JAVRFJ010000013">
    <property type="protein sequence ID" value="MDT0569077.1"/>
    <property type="molecule type" value="Genomic_DNA"/>
</dbReference>
<name>A0ABU2YXM8_9ACTN</name>
<dbReference type="Pfam" id="PF19938">
    <property type="entry name" value="DUF6400"/>
    <property type="match status" value="1"/>
</dbReference>